<dbReference type="PANTHER" id="PTHR38600">
    <property type="entry name" value="TRANSCRIPTIONAL REGULATORY PROTEIN"/>
    <property type="match status" value="1"/>
</dbReference>
<dbReference type="Gene3D" id="1.10.10.10">
    <property type="entry name" value="Winged helix-like DNA-binding domain superfamily/Winged helix DNA-binding domain"/>
    <property type="match status" value="1"/>
</dbReference>
<dbReference type="SMR" id="A0A0J6VM93"/>
<dbReference type="PROSITE" id="PS50987">
    <property type="entry name" value="HTH_ARSR_2"/>
    <property type="match status" value="1"/>
</dbReference>
<organism evidence="2 3">
    <name type="scientific">Mycolicibacterium chlorophenolicum</name>
    <dbReference type="NCBI Taxonomy" id="37916"/>
    <lineage>
        <taxon>Bacteria</taxon>
        <taxon>Bacillati</taxon>
        <taxon>Actinomycetota</taxon>
        <taxon>Actinomycetes</taxon>
        <taxon>Mycobacteriales</taxon>
        <taxon>Mycobacteriaceae</taxon>
        <taxon>Mycolicibacterium</taxon>
    </lineage>
</organism>
<dbReference type="EMBL" id="JYNL01000064">
    <property type="protein sequence ID" value="KMO70647.1"/>
    <property type="molecule type" value="Genomic_DNA"/>
</dbReference>
<dbReference type="PATRIC" id="fig|37916.4.peg.5550"/>
<dbReference type="PRINTS" id="PR00778">
    <property type="entry name" value="HTHARSR"/>
</dbReference>
<dbReference type="InterPro" id="IPR036390">
    <property type="entry name" value="WH_DNA-bd_sf"/>
</dbReference>
<dbReference type="SMART" id="SM00418">
    <property type="entry name" value="HTH_ARSR"/>
    <property type="match status" value="1"/>
</dbReference>
<dbReference type="Proteomes" id="UP000036513">
    <property type="component" value="Unassembled WGS sequence"/>
</dbReference>
<protein>
    <submittedName>
        <fullName evidence="2">Helix-turn-helix domain protein</fullName>
    </submittedName>
</protein>
<dbReference type="NCBIfam" id="NF033788">
    <property type="entry name" value="HTH_metalloreg"/>
    <property type="match status" value="1"/>
</dbReference>
<feature type="domain" description="HTH arsR-type" evidence="1">
    <location>
        <begin position="4"/>
        <end position="99"/>
    </location>
</feature>
<dbReference type="AlphaFoldDB" id="A0A0J6VM93"/>
<gene>
    <name evidence="2" type="ORF">MCHLDSM_05539</name>
</gene>
<reference evidence="2 3" key="1">
    <citation type="journal article" date="2015" name="Genome Biol. Evol.">
        <title>Characterization of Three Mycobacterium spp. with Potential Use in Bioremediation by Genome Sequencing and Comparative Genomics.</title>
        <authorList>
            <person name="Das S."/>
            <person name="Pettersson B.M."/>
            <person name="Behra P.R."/>
            <person name="Ramesh M."/>
            <person name="Dasgupta S."/>
            <person name="Bhattacharya A."/>
            <person name="Kirsebom L.A."/>
        </authorList>
    </citation>
    <scope>NUCLEOTIDE SEQUENCE [LARGE SCALE GENOMIC DNA]</scope>
    <source>
        <strain evidence="2 3">DSM 43826</strain>
    </source>
</reference>
<dbReference type="InterPro" id="IPR001845">
    <property type="entry name" value="HTH_ArsR_DNA-bd_dom"/>
</dbReference>
<accession>A0A0J6VM93</accession>
<comment type="caution">
    <text evidence="2">The sequence shown here is derived from an EMBL/GenBank/DDBJ whole genome shotgun (WGS) entry which is preliminary data.</text>
</comment>
<evidence type="ECO:0000259" key="1">
    <source>
        <dbReference type="PROSITE" id="PS50987"/>
    </source>
</evidence>
<evidence type="ECO:0000313" key="2">
    <source>
        <dbReference type="EMBL" id="KMO70647.1"/>
    </source>
</evidence>
<dbReference type="SUPFAM" id="SSF46785">
    <property type="entry name" value="Winged helix' DNA-binding domain"/>
    <property type="match status" value="1"/>
</dbReference>
<sequence length="114" mass="12577">MGVTSTVSAATAAPLFDALGDPHRLRMVIWLCDTGPCSTSTVTQSVPVTRQAAAKHLALLESAGVVRSEKRGRERIWTVQTTSLLAAQDYLATLSQHWDRRIDRLRAFVEEVEE</sequence>
<dbReference type="CDD" id="cd00090">
    <property type="entry name" value="HTH_ARSR"/>
    <property type="match status" value="1"/>
</dbReference>
<evidence type="ECO:0000313" key="3">
    <source>
        <dbReference type="Proteomes" id="UP000036513"/>
    </source>
</evidence>
<name>A0A0J6VM93_9MYCO</name>
<dbReference type="PANTHER" id="PTHR38600:SF1">
    <property type="entry name" value="TRANSCRIPTIONAL REGULATORY PROTEIN"/>
    <property type="match status" value="1"/>
</dbReference>
<dbReference type="STRING" id="37916.MCHLDSM_05539"/>
<keyword evidence="3" id="KW-1185">Reference proteome</keyword>
<dbReference type="GO" id="GO:0003700">
    <property type="term" value="F:DNA-binding transcription factor activity"/>
    <property type="evidence" value="ECO:0007669"/>
    <property type="project" value="InterPro"/>
</dbReference>
<dbReference type="InterPro" id="IPR036388">
    <property type="entry name" value="WH-like_DNA-bd_sf"/>
</dbReference>
<proteinExistence type="predicted"/>
<dbReference type="InterPro" id="IPR011991">
    <property type="entry name" value="ArsR-like_HTH"/>
</dbReference>